<dbReference type="RefSeq" id="WP_309558673.1">
    <property type="nucleotide sequence ID" value="NZ_CP133787.1"/>
</dbReference>
<dbReference type="InterPro" id="IPR046762">
    <property type="entry name" value="pAdhesive_17"/>
</dbReference>
<feature type="chain" id="PRO_5043612625" evidence="2">
    <location>
        <begin position="38"/>
        <end position="567"/>
    </location>
</feature>
<reference evidence="6" key="2">
    <citation type="submission" date="2023-09" db="EMBL/GenBank/DDBJ databases">
        <authorList>
            <person name="Kim T.W."/>
        </authorList>
    </citation>
    <scope>NUCLEOTIDE SEQUENCE</scope>
    <source>
        <strain evidence="6">KCKM 0438</strain>
    </source>
</reference>
<dbReference type="InterPro" id="IPR043708">
    <property type="entry name" value="DUF5648"/>
</dbReference>
<reference evidence="6" key="1">
    <citation type="journal article" date="2022" name="Microbiol. Spectr.">
        <title>Optimizing Conditions in the Acid Tolerance Test for Potential Probiotics Using Response Surface Methodology.</title>
        <authorList>
            <person name="Ko H.I."/>
            <person name="Jeong C.H."/>
            <person name="Hong S.W."/>
            <person name="Eun J.B."/>
            <person name="Kim T.W."/>
        </authorList>
    </citation>
    <scope>NUCLEOTIDE SEQUENCE</scope>
    <source>
        <strain evidence="6">KCKM 0438</strain>
    </source>
</reference>
<accession>A0AAX4AHC1</accession>
<evidence type="ECO:0000256" key="2">
    <source>
        <dbReference type="SAM" id="SignalP"/>
    </source>
</evidence>
<dbReference type="EMBL" id="CP133787">
    <property type="protein sequence ID" value="WMX70076.1"/>
    <property type="molecule type" value="Genomic_DNA"/>
</dbReference>
<feature type="region of interest" description="Disordered" evidence="1">
    <location>
        <begin position="394"/>
        <end position="431"/>
    </location>
</feature>
<organism evidence="6 7">
    <name type="scientific">Lactococcus lactis subsp. cremoris</name>
    <name type="common">Streptococcus cremoris</name>
    <dbReference type="NCBI Taxonomy" id="1359"/>
    <lineage>
        <taxon>Bacteria</taxon>
        <taxon>Bacillati</taxon>
        <taxon>Bacillota</taxon>
        <taxon>Bacilli</taxon>
        <taxon>Lactobacillales</taxon>
        <taxon>Streptococcaceae</taxon>
        <taxon>Lactococcus</taxon>
    </lineage>
</organism>
<dbReference type="InterPro" id="IPR013783">
    <property type="entry name" value="Ig-like_fold"/>
</dbReference>
<dbReference type="Pfam" id="PF18885">
    <property type="entry name" value="DUF5648"/>
    <property type="match status" value="1"/>
</dbReference>
<feature type="domain" description="DUF5648" evidence="4">
    <location>
        <begin position="434"/>
        <end position="565"/>
    </location>
</feature>
<feature type="domain" description="Putative adhesive" evidence="5">
    <location>
        <begin position="37"/>
        <end position="320"/>
    </location>
</feature>
<keyword evidence="2" id="KW-0732">Signal</keyword>
<dbReference type="Proteomes" id="UP001254658">
    <property type="component" value="Chromosome"/>
</dbReference>
<evidence type="ECO:0000259" key="4">
    <source>
        <dbReference type="Pfam" id="PF18885"/>
    </source>
</evidence>
<feature type="domain" description="Bacterial Ig" evidence="3">
    <location>
        <begin position="329"/>
        <end position="413"/>
    </location>
</feature>
<sequence>MKKFKKASAVALFSTALIGASAVAVPLMNATSITAQASEVDVTLASKTKLDSSYLTAINTTGSHTGTLTVTNNIGAQANILLQTLKSAEIKIPAELANNIKFDENADVSVQMGINITKIPVLGGLFNSLATGTNNAIKKQLAILVNNPQFSGSNLDKVYDDIIALETFQNMDMSNQVSSITVKDGVATAKFDDATARHIANQIINLLDNLQNAINMVDWGSNTILGSIANQITKFVTPAINLGIDSIRKVINGSANISSMFGNTGVLTSATIKFPVDLDLPMSWYEQYAPNGLTTNFTAGIENASGISWDIFANTKDANKNVVFADIVAPATPVLSNAKKSSVTVKAEAGSTVTVYNASGAKIGSAKVPGTADGKTQASVNVDFTAQKANSKISAKATDASGNTSAAANATTPGDTTDPTNPTNPTNPDKTQVVYRLYNPNTGEHFYPTSTYERDEDIKAGWRNEGILETAPTSGTAVYRVYNPNAKGGDHYYTTSQYEATSLVSKGWKWDNNAKPVFYSGGSKAVYVAYNPNAATGAHNYTMSSYEQNSLLNAGWKFGETAWFAVK</sequence>
<evidence type="ECO:0000259" key="5">
    <source>
        <dbReference type="Pfam" id="PF20609"/>
    </source>
</evidence>
<name>A0AAX4AHC1_LACLC</name>
<protein>
    <submittedName>
        <fullName evidence="6">Ig-like domain-containing protein</fullName>
    </submittedName>
</protein>
<dbReference type="Pfam" id="PF17936">
    <property type="entry name" value="Big_6"/>
    <property type="match status" value="1"/>
</dbReference>
<dbReference type="InterPro" id="IPR041498">
    <property type="entry name" value="Big_6"/>
</dbReference>
<dbReference type="Pfam" id="PF20609">
    <property type="entry name" value="pAdhesive_17"/>
    <property type="match status" value="1"/>
</dbReference>
<feature type="compositionally biased region" description="Low complexity" evidence="1">
    <location>
        <begin position="397"/>
        <end position="429"/>
    </location>
</feature>
<evidence type="ECO:0000259" key="3">
    <source>
        <dbReference type="Pfam" id="PF17936"/>
    </source>
</evidence>
<dbReference type="AlphaFoldDB" id="A0AAX4AHC1"/>
<evidence type="ECO:0000256" key="1">
    <source>
        <dbReference type="SAM" id="MobiDB-lite"/>
    </source>
</evidence>
<feature type="signal peptide" evidence="2">
    <location>
        <begin position="1"/>
        <end position="37"/>
    </location>
</feature>
<evidence type="ECO:0000313" key="7">
    <source>
        <dbReference type="Proteomes" id="UP001254658"/>
    </source>
</evidence>
<gene>
    <name evidence="6" type="ORF">RF668_09245</name>
</gene>
<dbReference type="Gene3D" id="2.60.40.10">
    <property type="entry name" value="Immunoglobulins"/>
    <property type="match status" value="1"/>
</dbReference>
<proteinExistence type="predicted"/>
<evidence type="ECO:0000313" key="6">
    <source>
        <dbReference type="EMBL" id="WMX70076.1"/>
    </source>
</evidence>